<name>A0A3R9Y921_9HYPH</name>
<dbReference type="SUPFAM" id="SSF141571">
    <property type="entry name" value="Pentapeptide repeat-like"/>
    <property type="match status" value="1"/>
</dbReference>
<organism evidence="2 3">
    <name type="scientific">Aquibium carbonis</name>
    <dbReference type="NCBI Taxonomy" id="2495581"/>
    <lineage>
        <taxon>Bacteria</taxon>
        <taxon>Pseudomonadati</taxon>
        <taxon>Pseudomonadota</taxon>
        <taxon>Alphaproteobacteria</taxon>
        <taxon>Hyphomicrobiales</taxon>
        <taxon>Phyllobacteriaceae</taxon>
        <taxon>Aquibium</taxon>
    </lineage>
</organism>
<dbReference type="OrthoDB" id="7304622at2"/>
<evidence type="ECO:0000313" key="3">
    <source>
        <dbReference type="Proteomes" id="UP000278398"/>
    </source>
</evidence>
<feature type="transmembrane region" description="Helical" evidence="1">
    <location>
        <begin position="21"/>
        <end position="46"/>
    </location>
</feature>
<dbReference type="InterPro" id="IPR001646">
    <property type="entry name" value="5peptide_repeat"/>
</dbReference>
<keyword evidence="3" id="KW-1185">Reference proteome</keyword>
<proteinExistence type="predicted"/>
<dbReference type="Pfam" id="PF00805">
    <property type="entry name" value="Pentapeptide"/>
    <property type="match status" value="2"/>
</dbReference>
<evidence type="ECO:0000313" key="2">
    <source>
        <dbReference type="EMBL" id="RST86849.1"/>
    </source>
</evidence>
<dbReference type="EMBL" id="RWKW01000031">
    <property type="protein sequence ID" value="RST86849.1"/>
    <property type="molecule type" value="Genomic_DNA"/>
</dbReference>
<keyword evidence="1" id="KW-0472">Membrane</keyword>
<protein>
    <submittedName>
        <fullName evidence="2">Pentapeptide repeat-containing protein</fullName>
    </submittedName>
</protein>
<comment type="caution">
    <text evidence="2">The sequence shown here is derived from an EMBL/GenBank/DDBJ whole genome shotgun (WGS) entry which is preliminary data.</text>
</comment>
<evidence type="ECO:0000256" key="1">
    <source>
        <dbReference type="SAM" id="Phobius"/>
    </source>
</evidence>
<sequence>MPTPDARTSGRLPGACDVRKHLGLAALASGLAMAVSALSGVAALAADCRSQAAPGVDWQDCTKSNIVIRGANLANANLTGTDLTMTDLRSTTLTGAKLQKATLVRSSLAGANAAGADFSRVEAYRTSFSGIIAPGSAFSSAELQRADFTGAELTNAIFEKAELGRANFNGASIGGAKFDYANLSRAQFTGAVLNAPIDFTGAFMFLTRIEGVDLSAATGLAQAQIDLACGDANTRLPGDLAASPSWPCTFD</sequence>
<dbReference type="Gene3D" id="2.160.20.80">
    <property type="entry name" value="E3 ubiquitin-protein ligase SopA"/>
    <property type="match status" value="2"/>
</dbReference>
<dbReference type="InterPro" id="IPR051082">
    <property type="entry name" value="Pentapeptide-BTB/POZ_domain"/>
</dbReference>
<reference evidence="2 3" key="1">
    <citation type="submission" date="2018-12" db="EMBL/GenBank/DDBJ databases">
        <title>Mesorhizobium carbonis sp. nov., isolated from coal mine water.</title>
        <authorList>
            <person name="Xin W."/>
            <person name="Xu Z."/>
            <person name="Xiang F."/>
            <person name="Zhang J."/>
            <person name="Xi L."/>
            <person name="Liu J."/>
        </authorList>
    </citation>
    <scope>NUCLEOTIDE SEQUENCE [LARGE SCALE GENOMIC DNA]</scope>
    <source>
        <strain evidence="2 3">B2.3</strain>
    </source>
</reference>
<dbReference type="AlphaFoldDB" id="A0A3R9Y921"/>
<dbReference type="Proteomes" id="UP000278398">
    <property type="component" value="Unassembled WGS sequence"/>
</dbReference>
<accession>A0A3R9Y921</accession>
<keyword evidence="1" id="KW-1133">Transmembrane helix</keyword>
<dbReference type="PANTHER" id="PTHR14136">
    <property type="entry name" value="BTB_POZ DOMAIN-CONTAINING PROTEIN KCTD9"/>
    <property type="match status" value="1"/>
</dbReference>
<dbReference type="PANTHER" id="PTHR14136:SF17">
    <property type="entry name" value="BTB_POZ DOMAIN-CONTAINING PROTEIN KCTD9"/>
    <property type="match status" value="1"/>
</dbReference>
<gene>
    <name evidence="2" type="ORF">EJC49_08750</name>
</gene>
<keyword evidence="1" id="KW-0812">Transmembrane</keyword>